<protein>
    <submittedName>
        <fullName evidence="2">Uncharacterized protein</fullName>
    </submittedName>
</protein>
<name>A0A834MFL8_RHYFE</name>
<feature type="region of interest" description="Disordered" evidence="1">
    <location>
        <begin position="1"/>
        <end position="70"/>
    </location>
</feature>
<feature type="compositionally biased region" description="Polar residues" evidence="1">
    <location>
        <begin position="16"/>
        <end position="25"/>
    </location>
</feature>
<dbReference type="AlphaFoldDB" id="A0A834MFL8"/>
<accession>A0A834MFL8</accession>
<keyword evidence="3" id="KW-1185">Reference proteome</keyword>
<feature type="compositionally biased region" description="Basic and acidic residues" evidence="1">
    <location>
        <begin position="26"/>
        <end position="36"/>
    </location>
</feature>
<gene>
    <name evidence="2" type="ORF">GWI33_006242</name>
</gene>
<evidence type="ECO:0000313" key="2">
    <source>
        <dbReference type="EMBL" id="KAF7280246.1"/>
    </source>
</evidence>
<proteinExistence type="predicted"/>
<evidence type="ECO:0000256" key="1">
    <source>
        <dbReference type="SAM" id="MobiDB-lite"/>
    </source>
</evidence>
<organism evidence="2 3">
    <name type="scientific">Rhynchophorus ferrugineus</name>
    <name type="common">Red palm weevil</name>
    <name type="synonym">Curculio ferrugineus</name>
    <dbReference type="NCBI Taxonomy" id="354439"/>
    <lineage>
        <taxon>Eukaryota</taxon>
        <taxon>Metazoa</taxon>
        <taxon>Ecdysozoa</taxon>
        <taxon>Arthropoda</taxon>
        <taxon>Hexapoda</taxon>
        <taxon>Insecta</taxon>
        <taxon>Pterygota</taxon>
        <taxon>Neoptera</taxon>
        <taxon>Endopterygota</taxon>
        <taxon>Coleoptera</taxon>
        <taxon>Polyphaga</taxon>
        <taxon>Cucujiformia</taxon>
        <taxon>Curculionidae</taxon>
        <taxon>Dryophthorinae</taxon>
        <taxon>Rhynchophorus</taxon>
    </lineage>
</organism>
<dbReference type="EMBL" id="JAACXV010000310">
    <property type="protein sequence ID" value="KAF7280246.1"/>
    <property type="molecule type" value="Genomic_DNA"/>
</dbReference>
<comment type="caution">
    <text evidence="2">The sequence shown here is derived from an EMBL/GenBank/DDBJ whole genome shotgun (WGS) entry which is preliminary data.</text>
</comment>
<reference evidence="2" key="1">
    <citation type="submission" date="2020-08" db="EMBL/GenBank/DDBJ databases">
        <title>Genome sequencing and assembly of the red palm weevil Rhynchophorus ferrugineus.</title>
        <authorList>
            <person name="Dias G.B."/>
            <person name="Bergman C.M."/>
            <person name="Manee M."/>
        </authorList>
    </citation>
    <scope>NUCLEOTIDE SEQUENCE</scope>
    <source>
        <strain evidence="2">AA-2017</strain>
        <tissue evidence="2">Whole larva</tissue>
    </source>
</reference>
<sequence length="70" mass="7239">MKSAVGTRPDSRSPEQNETACPIQQTEKRAARRGESRGIVPDGGSGTPTCGSQPPAAATVVGSSRPPLHR</sequence>
<dbReference type="Proteomes" id="UP000625711">
    <property type="component" value="Unassembled WGS sequence"/>
</dbReference>
<evidence type="ECO:0000313" key="3">
    <source>
        <dbReference type="Proteomes" id="UP000625711"/>
    </source>
</evidence>